<keyword evidence="5" id="KW-0479">Metal-binding</keyword>
<evidence type="ECO:0000256" key="5">
    <source>
        <dbReference type="ARBA" id="ARBA00022723"/>
    </source>
</evidence>
<proteinExistence type="inferred from homology"/>
<dbReference type="SUPFAM" id="SSF53187">
    <property type="entry name" value="Zn-dependent exopeptidases"/>
    <property type="match status" value="1"/>
</dbReference>
<dbReference type="FunFam" id="3.30.70.340:FF:000002">
    <property type="entry name" value="Carboxypeptidase A"/>
    <property type="match status" value="1"/>
</dbReference>
<evidence type="ECO:0000313" key="15">
    <source>
        <dbReference type="RefSeq" id="XP_022312692.1"/>
    </source>
</evidence>
<keyword evidence="7" id="KW-0378">Hydrolase</keyword>
<evidence type="ECO:0000256" key="10">
    <source>
        <dbReference type="ARBA" id="ARBA00023157"/>
    </source>
</evidence>
<keyword evidence="4" id="KW-0645">Protease</keyword>
<dbReference type="Pfam" id="PF02244">
    <property type="entry name" value="Propep_M14"/>
    <property type="match status" value="1"/>
</dbReference>
<feature type="chain" id="PRO_5034893254" evidence="12">
    <location>
        <begin position="24"/>
        <end position="445"/>
    </location>
</feature>
<dbReference type="PRINTS" id="PR00765">
    <property type="entry name" value="CRBOXYPTASEA"/>
</dbReference>
<sequence>MAGSILFLVALVISGAFIAESLSAPSPRRTYSSDKLIRVHPTTPDQMETLKRLQTHPAVELDFWTAPHLDKDVDIHVTKTAYSDVTRRLSRAGLKQSVLINDLQSVIDQEQISMEIPDFFVGPAGNMVASSGDKTRNSDIVGKYARHSEIDSWLTSIADQHSTLARTESIGTSHEGRDMKVIRIGKNHQERIKPMIWLEAGIHAREWISPATAVYTIHKLLTQYGVDPEVTRLVDEFDWLILVSANPDGYEYSHTTDRLWRKTRTRQSGRCTGVDPNRNFDIAFGGAGTSTNPCSDVYPGTMAFSESETRNIRDSLLANRERIKLFLSFHAYSQLLLTPYGYTSSKPADNAELMRVAEVGIASLKTIHGTSYAAGSPPDLLYAASGGSYDWAKAVAGIRYAYTYEMRPAAASYGQSGFILSESEIIPNAEEVWASLVTIATEIQY</sequence>
<dbReference type="GO" id="GO:0008270">
    <property type="term" value="F:zinc ion binding"/>
    <property type="evidence" value="ECO:0007669"/>
    <property type="project" value="InterPro"/>
</dbReference>
<evidence type="ECO:0000256" key="7">
    <source>
        <dbReference type="ARBA" id="ARBA00022801"/>
    </source>
</evidence>
<dbReference type="PANTHER" id="PTHR11705">
    <property type="entry name" value="PROTEASE FAMILY M14 CARBOXYPEPTIDASE A,B"/>
    <property type="match status" value="1"/>
</dbReference>
<feature type="signal peptide" evidence="12">
    <location>
        <begin position="1"/>
        <end position="23"/>
    </location>
</feature>
<keyword evidence="6 12" id="KW-0732">Signal</keyword>
<dbReference type="KEGG" id="cvn:111117753"/>
<dbReference type="GO" id="GO:0006508">
    <property type="term" value="P:proteolysis"/>
    <property type="evidence" value="ECO:0007669"/>
    <property type="project" value="UniProtKB-KW"/>
</dbReference>
<evidence type="ECO:0000256" key="2">
    <source>
        <dbReference type="ARBA" id="ARBA00005988"/>
    </source>
</evidence>
<gene>
    <name evidence="15" type="primary">LOC111117753</name>
</gene>
<keyword evidence="3" id="KW-0121">Carboxypeptidase</keyword>
<dbReference type="CDD" id="cd03860">
    <property type="entry name" value="M14_CP_A-B_like"/>
    <property type="match status" value="1"/>
</dbReference>
<dbReference type="GO" id="GO:0005615">
    <property type="term" value="C:extracellular space"/>
    <property type="evidence" value="ECO:0007669"/>
    <property type="project" value="TreeGrafter"/>
</dbReference>
<dbReference type="Pfam" id="PF00246">
    <property type="entry name" value="Peptidase_M14"/>
    <property type="match status" value="1"/>
</dbReference>
<evidence type="ECO:0000256" key="9">
    <source>
        <dbReference type="ARBA" id="ARBA00023049"/>
    </source>
</evidence>
<comment type="similarity">
    <text evidence="2 11">Belongs to the peptidase M14 family.</text>
</comment>
<feature type="domain" description="Peptidase M14" evidence="13">
    <location>
        <begin position="143"/>
        <end position="443"/>
    </location>
</feature>
<dbReference type="InterPro" id="IPR000834">
    <property type="entry name" value="Peptidase_M14"/>
</dbReference>
<dbReference type="InterPro" id="IPR057246">
    <property type="entry name" value="CARBOXYPEPT_ZN_1"/>
</dbReference>
<dbReference type="Gene3D" id="3.30.70.340">
    <property type="entry name" value="Metallocarboxypeptidase-like"/>
    <property type="match status" value="1"/>
</dbReference>
<organism evidence="14 15">
    <name type="scientific">Crassostrea virginica</name>
    <name type="common">Eastern oyster</name>
    <dbReference type="NCBI Taxonomy" id="6565"/>
    <lineage>
        <taxon>Eukaryota</taxon>
        <taxon>Metazoa</taxon>
        <taxon>Spiralia</taxon>
        <taxon>Lophotrochozoa</taxon>
        <taxon>Mollusca</taxon>
        <taxon>Bivalvia</taxon>
        <taxon>Autobranchia</taxon>
        <taxon>Pteriomorphia</taxon>
        <taxon>Ostreida</taxon>
        <taxon>Ostreoidea</taxon>
        <taxon>Ostreidae</taxon>
        <taxon>Crassostrea</taxon>
    </lineage>
</organism>
<evidence type="ECO:0000256" key="6">
    <source>
        <dbReference type="ARBA" id="ARBA00022729"/>
    </source>
</evidence>
<keyword evidence="9" id="KW-0482">Metalloprotease</keyword>
<dbReference type="Proteomes" id="UP000694844">
    <property type="component" value="Chromosome 10"/>
</dbReference>
<keyword evidence="10" id="KW-1015">Disulfide bond</keyword>
<dbReference type="InterPro" id="IPR003146">
    <property type="entry name" value="M14A_act_pep"/>
</dbReference>
<dbReference type="Gene3D" id="3.40.630.10">
    <property type="entry name" value="Zn peptidases"/>
    <property type="match status" value="1"/>
</dbReference>
<dbReference type="OrthoDB" id="3626597at2759"/>
<dbReference type="AlphaFoldDB" id="A0A8B8CAB0"/>
<dbReference type="GO" id="GO:0004181">
    <property type="term" value="F:metallocarboxypeptidase activity"/>
    <property type="evidence" value="ECO:0007669"/>
    <property type="project" value="InterPro"/>
</dbReference>
<dbReference type="PROSITE" id="PS00132">
    <property type="entry name" value="CARBOXYPEPT_ZN_1"/>
    <property type="match status" value="1"/>
</dbReference>
<dbReference type="SMART" id="SM00631">
    <property type="entry name" value="Zn_pept"/>
    <property type="match status" value="1"/>
</dbReference>
<evidence type="ECO:0000256" key="1">
    <source>
        <dbReference type="ARBA" id="ARBA00001947"/>
    </source>
</evidence>
<protein>
    <submittedName>
        <fullName evidence="15">Carboxypeptidase B-like</fullName>
    </submittedName>
</protein>
<dbReference type="InterPro" id="IPR036990">
    <property type="entry name" value="M14A-like_propep"/>
</dbReference>
<evidence type="ECO:0000256" key="3">
    <source>
        <dbReference type="ARBA" id="ARBA00022645"/>
    </source>
</evidence>
<dbReference type="FunFam" id="3.40.630.10:FF:000056">
    <property type="entry name" value="Zinc carboxypeptidase"/>
    <property type="match status" value="1"/>
</dbReference>
<keyword evidence="14" id="KW-1185">Reference proteome</keyword>
<comment type="cofactor">
    <cofactor evidence="1">
        <name>Zn(2+)</name>
        <dbReference type="ChEBI" id="CHEBI:29105"/>
    </cofactor>
</comment>
<dbReference type="RefSeq" id="XP_022312692.1">
    <property type="nucleotide sequence ID" value="XM_022456984.1"/>
</dbReference>
<keyword evidence="8" id="KW-0862">Zinc</keyword>
<evidence type="ECO:0000256" key="8">
    <source>
        <dbReference type="ARBA" id="ARBA00022833"/>
    </source>
</evidence>
<accession>A0A8B8CAB0</accession>
<dbReference type="PROSITE" id="PS52035">
    <property type="entry name" value="PEPTIDASE_M14"/>
    <property type="match status" value="1"/>
</dbReference>
<dbReference type="GeneID" id="111117753"/>
<reference evidence="15" key="1">
    <citation type="submission" date="2025-08" db="UniProtKB">
        <authorList>
            <consortium name="RefSeq"/>
        </authorList>
    </citation>
    <scope>IDENTIFICATION</scope>
    <source>
        <tissue evidence="15">Whole sample</tissue>
    </source>
</reference>
<dbReference type="SUPFAM" id="SSF54897">
    <property type="entry name" value="Protease propeptides/inhibitors"/>
    <property type="match status" value="1"/>
</dbReference>
<evidence type="ECO:0000313" key="14">
    <source>
        <dbReference type="Proteomes" id="UP000694844"/>
    </source>
</evidence>
<name>A0A8B8CAB0_CRAVI</name>
<feature type="active site" description="Proton donor/acceptor" evidence="11">
    <location>
        <position position="405"/>
    </location>
</feature>
<evidence type="ECO:0000256" key="4">
    <source>
        <dbReference type="ARBA" id="ARBA00022670"/>
    </source>
</evidence>
<evidence type="ECO:0000256" key="11">
    <source>
        <dbReference type="PROSITE-ProRule" id="PRU01379"/>
    </source>
</evidence>
<evidence type="ECO:0000256" key="12">
    <source>
        <dbReference type="SAM" id="SignalP"/>
    </source>
</evidence>
<evidence type="ECO:0000259" key="13">
    <source>
        <dbReference type="PROSITE" id="PS52035"/>
    </source>
</evidence>
<dbReference type="PANTHER" id="PTHR11705:SF91">
    <property type="entry name" value="FI01817P-RELATED"/>
    <property type="match status" value="1"/>
</dbReference>